<reference evidence="2 3" key="1">
    <citation type="submission" date="2019-11" db="EMBL/GenBank/DDBJ databases">
        <authorList>
            <person name="Li X.-J."/>
            <person name="Feng X.-M."/>
        </authorList>
    </citation>
    <scope>NUCLEOTIDE SEQUENCE [LARGE SCALE GENOMIC DNA]</scope>
    <source>
        <strain evidence="2 3">XMNu-373</strain>
    </source>
</reference>
<dbReference type="GO" id="GO:0030151">
    <property type="term" value="F:molybdenum ion binding"/>
    <property type="evidence" value="ECO:0007669"/>
    <property type="project" value="InterPro"/>
</dbReference>
<accession>A0A7K3MCL0</accession>
<dbReference type="InterPro" id="IPR005302">
    <property type="entry name" value="MoCF_Sase_C"/>
</dbReference>
<sequence>MPQVTAVCRVHRLMPDAGTVGITAIDKRPVEEPVRVRSLGLYSDIQADRENHGGVDQAVYAYADEDASWWAAELGRDVPPGLFGENLRTTGLPTSDAVVGEQWTIGADGLVLEATMPRTPCATFARRIGEKRWVRRFAEVAATGAYLRVVSNGLVRAGDRIEVSRRPSHGVTIREVFTGPTADQAHALLDAHASGEVVLSDKVSMIAHRVLNRLGA</sequence>
<dbReference type="AlphaFoldDB" id="A0A7K3MCL0"/>
<dbReference type="GO" id="GO:0003824">
    <property type="term" value="F:catalytic activity"/>
    <property type="evidence" value="ECO:0007669"/>
    <property type="project" value="InterPro"/>
</dbReference>
<dbReference type="InterPro" id="IPR011037">
    <property type="entry name" value="Pyrv_Knase-like_insert_dom_sf"/>
</dbReference>
<dbReference type="Pfam" id="PF03473">
    <property type="entry name" value="MOSC"/>
    <property type="match status" value="1"/>
</dbReference>
<protein>
    <submittedName>
        <fullName evidence="2">MOSC domain-containing protein</fullName>
    </submittedName>
</protein>
<organism evidence="2 3">
    <name type="scientific">Phytoactinopolyspora mesophila</name>
    <dbReference type="NCBI Taxonomy" id="2650750"/>
    <lineage>
        <taxon>Bacteria</taxon>
        <taxon>Bacillati</taxon>
        <taxon>Actinomycetota</taxon>
        <taxon>Actinomycetes</taxon>
        <taxon>Jiangellales</taxon>
        <taxon>Jiangellaceae</taxon>
        <taxon>Phytoactinopolyspora</taxon>
    </lineage>
</organism>
<dbReference type="RefSeq" id="WP_162452838.1">
    <property type="nucleotide sequence ID" value="NZ_WLZY01000010.1"/>
</dbReference>
<dbReference type="Proteomes" id="UP000460435">
    <property type="component" value="Unassembled WGS sequence"/>
</dbReference>
<dbReference type="PANTHER" id="PTHR30212">
    <property type="entry name" value="PROTEIN YIIM"/>
    <property type="match status" value="1"/>
</dbReference>
<evidence type="ECO:0000313" key="3">
    <source>
        <dbReference type="Proteomes" id="UP000460435"/>
    </source>
</evidence>
<dbReference type="PROSITE" id="PS51340">
    <property type="entry name" value="MOSC"/>
    <property type="match status" value="1"/>
</dbReference>
<dbReference type="InterPro" id="IPR052353">
    <property type="entry name" value="Benzoxazolinone_Detox_Enz"/>
</dbReference>
<dbReference type="GO" id="GO:0030170">
    <property type="term" value="F:pyridoxal phosphate binding"/>
    <property type="evidence" value="ECO:0007669"/>
    <property type="project" value="InterPro"/>
</dbReference>
<comment type="caution">
    <text evidence="2">The sequence shown here is derived from an EMBL/GenBank/DDBJ whole genome shotgun (WGS) entry which is preliminary data.</text>
</comment>
<keyword evidence="3" id="KW-1185">Reference proteome</keyword>
<dbReference type="SUPFAM" id="SSF50800">
    <property type="entry name" value="PK beta-barrel domain-like"/>
    <property type="match status" value="1"/>
</dbReference>
<gene>
    <name evidence="2" type="ORF">F7O44_23940</name>
</gene>
<name>A0A7K3MCL0_9ACTN</name>
<feature type="domain" description="MOSC" evidence="1">
    <location>
        <begin position="28"/>
        <end position="164"/>
    </location>
</feature>
<dbReference type="Gene3D" id="2.40.33.20">
    <property type="entry name" value="PK beta-barrel domain-like"/>
    <property type="match status" value="1"/>
</dbReference>
<proteinExistence type="predicted"/>
<dbReference type="PANTHER" id="PTHR30212:SF2">
    <property type="entry name" value="PROTEIN YIIM"/>
    <property type="match status" value="1"/>
</dbReference>
<dbReference type="EMBL" id="WLZY01000010">
    <property type="protein sequence ID" value="NDL60128.1"/>
    <property type="molecule type" value="Genomic_DNA"/>
</dbReference>
<evidence type="ECO:0000259" key="1">
    <source>
        <dbReference type="PROSITE" id="PS51340"/>
    </source>
</evidence>
<evidence type="ECO:0000313" key="2">
    <source>
        <dbReference type="EMBL" id="NDL60128.1"/>
    </source>
</evidence>